<sequence length="54" mass="6068">MERINLAKVGLLRRQARAMILLIRANARNESYKGKKDNTTSLWAPQGHGGGEIY</sequence>
<reference evidence="2" key="2">
    <citation type="submission" date="2023-06" db="EMBL/GenBank/DDBJ databases">
        <authorList>
            <person name="Ma L."/>
            <person name="Liu K.-W."/>
            <person name="Li Z."/>
            <person name="Hsiao Y.-Y."/>
            <person name="Qi Y."/>
            <person name="Fu T."/>
            <person name="Tang G."/>
            <person name="Zhang D."/>
            <person name="Sun W.-H."/>
            <person name="Liu D.-K."/>
            <person name="Li Y."/>
            <person name="Chen G.-Z."/>
            <person name="Liu X.-D."/>
            <person name="Liao X.-Y."/>
            <person name="Jiang Y.-T."/>
            <person name="Yu X."/>
            <person name="Hao Y."/>
            <person name="Huang J."/>
            <person name="Zhao X.-W."/>
            <person name="Ke S."/>
            <person name="Chen Y.-Y."/>
            <person name="Wu W.-L."/>
            <person name="Hsu J.-L."/>
            <person name="Lin Y.-F."/>
            <person name="Huang M.-D."/>
            <person name="Li C.-Y."/>
            <person name="Huang L."/>
            <person name="Wang Z.-W."/>
            <person name="Zhao X."/>
            <person name="Zhong W.-Y."/>
            <person name="Peng D.-H."/>
            <person name="Ahmad S."/>
            <person name="Lan S."/>
            <person name="Zhang J.-S."/>
            <person name="Tsai W.-C."/>
            <person name="Van De Peer Y."/>
            <person name="Liu Z.-J."/>
        </authorList>
    </citation>
    <scope>NUCLEOTIDE SEQUENCE</scope>
    <source>
        <strain evidence="2">CP</strain>
        <tissue evidence="2">Leaves</tissue>
    </source>
</reference>
<dbReference type="EMBL" id="JAUJYO010000014">
    <property type="protein sequence ID" value="KAK1299278.1"/>
    <property type="molecule type" value="Genomic_DNA"/>
</dbReference>
<evidence type="ECO:0000256" key="1">
    <source>
        <dbReference type="SAM" id="MobiDB-lite"/>
    </source>
</evidence>
<keyword evidence="3" id="KW-1185">Reference proteome</keyword>
<reference evidence="2" key="1">
    <citation type="journal article" date="2023" name="Nat. Commun.">
        <title>Diploid and tetraploid genomes of Acorus and the evolution of monocots.</title>
        <authorList>
            <person name="Ma L."/>
            <person name="Liu K.W."/>
            <person name="Li Z."/>
            <person name="Hsiao Y.Y."/>
            <person name="Qi Y."/>
            <person name="Fu T."/>
            <person name="Tang G.D."/>
            <person name="Zhang D."/>
            <person name="Sun W.H."/>
            <person name="Liu D.K."/>
            <person name="Li Y."/>
            <person name="Chen G.Z."/>
            <person name="Liu X.D."/>
            <person name="Liao X.Y."/>
            <person name="Jiang Y.T."/>
            <person name="Yu X."/>
            <person name="Hao Y."/>
            <person name="Huang J."/>
            <person name="Zhao X.W."/>
            <person name="Ke S."/>
            <person name="Chen Y.Y."/>
            <person name="Wu W.L."/>
            <person name="Hsu J.L."/>
            <person name="Lin Y.F."/>
            <person name="Huang M.D."/>
            <person name="Li C.Y."/>
            <person name="Huang L."/>
            <person name="Wang Z.W."/>
            <person name="Zhao X."/>
            <person name="Zhong W.Y."/>
            <person name="Peng D.H."/>
            <person name="Ahmad S."/>
            <person name="Lan S."/>
            <person name="Zhang J.S."/>
            <person name="Tsai W.C."/>
            <person name="Van de Peer Y."/>
            <person name="Liu Z.J."/>
        </authorList>
    </citation>
    <scope>NUCLEOTIDE SEQUENCE</scope>
    <source>
        <strain evidence="2">CP</strain>
    </source>
</reference>
<feature type="region of interest" description="Disordered" evidence="1">
    <location>
        <begin position="33"/>
        <end position="54"/>
    </location>
</feature>
<comment type="caution">
    <text evidence="2">The sequence shown here is derived from an EMBL/GenBank/DDBJ whole genome shotgun (WGS) entry which is preliminary data.</text>
</comment>
<evidence type="ECO:0000313" key="2">
    <source>
        <dbReference type="EMBL" id="KAK1299278.1"/>
    </source>
</evidence>
<name>A0AAV9DDA6_ACOCL</name>
<dbReference type="AlphaFoldDB" id="A0AAV9DDA6"/>
<protein>
    <recommendedName>
        <fullName evidence="4">Ribosomal protein L22</fullName>
    </recommendedName>
</protein>
<proteinExistence type="predicted"/>
<dbReference type="Proteomes" id="UP001180020">
    <property type="component" value="Unassembled WGS sequence"/>
</dbReference>
<evidence type="ECO:0000313" key="3">
    <source>
        <dbReference type="Proteomes" id="UP001180020"/>
    </source>
</evidence>
<organism evidence="2 3">
    <name type="scientific">Acorus calamus</name>
    <name type="common">Sweet flag</name>
    <dbReference type="NCBI Taxonomy" id="4465"/>
    <lineage>
        <taxon>Eukaryota</taxon>
        <taxon>Viridiplantae</taxon>
        <taxon>Streptophyta</taxon>
        <taxon>Embryophyta</taxon>
        <taxon>Tracheophyta</taxon>
        <taxon>Spermatophyta</taxon>
        <taxon>Magnoliopsida</taxon>
        <taxon>Liliopsida</taxon>
        <taxon>Acoraceae</taxon>
        <taxon>Acorus</taxon>
    </lineage>
</organism>
<evidence type="ECO:0008006" key="4">
    <source>
        <dbReference type="Google" id="ProtNLM"/>
    </source>
</evidence>
<accession>A0AAV9DDA6</accession>
<gene>
    <name evidence="2" type="ORF">QJS10_CPB14g00002</name>
</gene>